<dbReference type="NCBIfam" id="NF009306">
    <property type="entry name" value="PRK12663.1"/>
    <property type="match status" value="1"/>
</dbReference>
<feature type="transmembrane region" description="Helical" evidence="8">
    <location>
        <begin position="29"/>
        <end position="49"/>
    </location>
</feature>
<evidence type="ECO:0000313" key="11">
    <source>
        <dbReference type="Proteomes" id="UP000427769"/>
    </source>
</evidence>
<dbReference type="InterPro" id="IPR001750">
    <property type="entry name" value="ND/Mrp_TM"/>
</dbReference>
<dbReference type="OrthoDB" id="9781596at2"/>
<evidence type="ECO:0000256" key="8">
    <source>
        <dbReference type="SAM" id="Phobius"/>
    </source>
</evidence>
<feature type="transmembrane region" description="Helical" evidence="8">
    <location>
        <begin position="368"/>
        <end position="390"/>
    </location>
</feature>
<dbReference type="PANTHER" id="PTHR42703">
    <property type="entry name" value="NADH DEHYDROGENASE"/>
    <property type="match status" value="1"/>
</dbReference>
<dbReference type="PANTHER" id="PTHR42703:SF1">
    <property type="entry name" value="NA(+)_H(+) ANTIPORTER SUBUNIT D1"/>
    <property type="match status" value="1"/>
</dbReference>
<feature type="domain" description="NADH:quinone oxidoreductase/Mrp antiporter transmembrane" evidence="9">
    <location>
        <begin position="127"/>
        <end position="415"/>
    </location>
</feature>
<dbReference type="InterPro" id="IPR050586">
    <property type="entry name" value="CPA3_Na-H_Antiporter_D"/>
</dbReference>
<comment type="similarity">
    <text evidence="2">Belongs to the CPA3 antiporters (TC 2.A.63) subunit D family.</text>
</comment>
<dbReference type="GO" id="GO:0005886">
    <property type="term" value="C:plasma membrane"/>
    <property type="evidence" value="ECO:0007669"/>
    <property type="project" value="UniProtKB-SubCell"/>
</dbReference>
<feature type="transmembrane region" description="Helical" evidence="8">
    <location>
        <begin position="448"/>
        <end position="469"/>
    </location>
</feature>
<dbReference type="Pfam" id="PF00361">
    <property type="entry name" value="Proton_antipo_M"/>
    <property type="match status" value="1"/>
</dbReference>
<reference evidence="10 11" key="1">
    <citation type="submission" date="2019-11" db="EMBL/GenBank/DDBJ databases">
        <title>Comparative genomics of hydrocarbon-degrading Desulfosarcina strains.</title>
        <authorList>
            <person name="Watanabe M."/>
            <person name="Kojima H."/>
            <person name="Fukui M."/>
        </authorList>
    </citation>
    <scope>NUCLEOTIDE SEQUENCE [LARGE SCALE GENOMIC DNA]</scope>
    <source>
        <strain evidence="10 11">PP31</strain>
    </source>
</reference>
<evidence type="ECO:0000256" key="1">
    <source>
        <dbReference type="ARBA" id="ARBA00004651"/>
    </source>
</evidence>
<keyword evidence="5 8" id="KW-1133">Transmembrane helix</keyword>
<dbReference type="RefSeq" id="WP_155304793.1">
    <property type="nucleotide sequence ID" value="NZ_AP021875.1"/>
</dbReference>
<accession>A0A5K7Z5C8</accession>
<protein>
    <submittedName>
        <fullName evidence="10">Cation:proton antiporter</fullName>
    </submittedName>
</protein>
<evidence type="ECO:0000259" key="9">
    <source>
        <dbReference type="Pfam" id="PF00361"/>
    </source>
</evidence>
<feature type="transmembrane region" description="Helical" evidence="8">
    <location>
        <begin position="277"/>
        <end position="296"/>
    </location>
</feature>
<dbReference type="GO" id="GO:0008137">
    <property type="term" value="F:NADH dehydrogenase (ubiquinone) activity"/>
    <property type="evidence" value="ECO:0007669"/>
    <property type="project" value="InterPro"/>
</dbReference>
<dbReference type="EMBL" id="AP021875">
    <property type="protein sequence ID" value="BBO75920.1"/>
    <property type="molecule type" value="Genomic_DNA"/>
</dbReference>
<evidence type="ECO:0000256" key="7">
    <source>
        <dbReference type="RuleBase" id="RU000320"/>
    </source>
</evidence>
<dbReference type="InterPro" id="IPR003918">
    <property type="entry name" value="NADH_UbQ_OxRdtase"/>
</dbReference>
<keyword evidence="11" id="KW-1185">Reference proteome</keyword>
<organism evidence="10 11">
    <name type="scientific">Desulfosarcina widdelii</name>
    <dbReference type="NCBI Taxonomy" id="947919"/>
    <lineage>
        <taxon>Bacteria</taxon>
        <taxon>Pseudomonadati</taxon>
        <taxon>Thermodesulfobacteriota</taxon>
        <taxon>Desulfobacteria</taxon>
        <taxon>Desulfobacterales</taxon>
        <taxon>Desulfosarcinaceae</taxon>
        <taxon>Desulfosarcina</taxon>
    </lineage>
</organism>
<dbReference type="Proteomes" id="UP000427769">
    <property type="component" value="Chromosome"/>
</dbReference>
<feature type="transmembrane region" description="Helical" evidence="8">
    <location>
        <begin position="79"/>
        <end position="96"/>
    </location>
</feature>
<keyword evidence="4 7" id="KW-0812">Transmembrane</keyword>
<proteinExistence type="inferred from homology"/>
<evidence type="ECO:0000313" key="10">
    <source>
        <dbReference type="EMBL" id="BBO75920.1"/>
    </source>
</evidence>
<evidence type="ECO:0000256" key="4">
    <source>
        <dbReference type="ARBA" id="ARBA00022692"/>
    </source>
</evidence>
<feature type="transmembrane region" description="Helical" evidence="8">
    <location>
        <begin position="132"/>
        <end position="150"/>
    </location>
</feature>
<dbReference type="GO" id="GO:0042773">
    <property type="term" value="P:ATP synthesis coupled electron transport"/>
    <property type="evidence" value="ECO:0007669"/>
    <property type="project" value="InterPro"/>
</dbReference>
<dbReference type="PRINTS" id="PR01437">
    <property type="entry name" value="NUOXDRDTASE4"/>
</dbReference>
<evidence type="ECO:0000256" key="6">
    <source>
        <dbReference type="ARBA" id="ARBA00023136"/>
    </source>
</evidence>
<comment type="subcellular location">
    <subcellularLocation>
        <location evidence="1">Cell membrane</location>
        <topology evidence="1">Multi-pass membrane protein</topology>
    </subcellularLocation>
    <subcellularLocation>
        <location evidence="7">Membrane</location>
        <topology evidence="7">Multi-pass membrane protein</topology>
    </subcellularLocation>
</comment>
<evidence type="ECO:0000256" key="3">
    <source>
        <dbReference type="ARBA" id="ARBA00022475"/>
    </source>
</evidence>
<dbReference type="KEGG" id="dwd:DSCW_33370"/>
<feature type="transmembrane region" description="Helical" evidence="8">
    <location>
        <begin position="162"/>
        <end position="184"/>
    </location>
</feature>
<feature type="transmembrane region" description="Helical" evidence="8">
    <location>
        <begin position="308"/>
        <end position="331"/>
    </location>
</feature>
<keyword evidence="6 8" id="KW-0472">Membrane</keyword>
<keyword evidence="3" id="KW-1003">Cell membrane</keyword>
<feature type="transmembrane region" description="Helical" evidence="8">
    <location>
        <begin position="108"/>
        <end position="126"/>
    </location>
</feature>
<name>A0A5K7Z5C8_9BACT</name>
<gene>
    <name evidence="10" type="ORF">DSCW_33370</name>
</gene>
<sequence length="499" mass="52802">MNGWLAAPILIPFAAAALALLGRRLPLLQSAAALLGAALHLAAGVWLLCEVQGSGIQVLHVAGWPAPFGIALVADPLSALMVLVTGVVYAAVAVYSRADIHTDDIARGYYPLLNILVGGISGAFLTGDLFNLYVWFEVMLMASFALLVMGRTRAQLDGGVKYVVINLIATLLFLTGLGLIFGMTGTLNMAHLHVKLRMASDPGVVAAVAVLFLTAFGIKAGLFPLFFWLPASYHTPPVAVSAIFSGLLTKVGVYALIRTFTLIFPFENNGLRTLVLAAAAATMIVGVLGAATHSHVRRILSFHIVSQVGYMVLGLGLFTPLALAGAVFYLIHHIIVKANLFLISGLMQRTGGAFELSRVGGMYRRHGWLALLFFIPAFSLAGFPPLSGFWAKMILIRASLEAGQFALAGVAAVVGLLTVYSMTKIWNEAFWKPQPETGGTSDAASAPLSGWMVAPVAVMAGLTIFIGLAPETLVQLARSAADALLEPAAYVYTVIGEMR</sequence>
<feature type="transmembrane region" description="Helical" evidence="8">
    <location>
        <begin position="402"/>
        <end position="422"/>
    </location>
</feature>
<feature type="transmembrane region" description="Helical" evidence="8">
    <location>
        <begin position="238"/>
        <end position="257"/>
    </location>
</feature>
<dbReference type="AlphaFoldDB" id="A0A5K7Z5C8"/>
<feature type="transmembrane region" description="Helical" evidence="8">
    <location>
        <begin position="204"/>
        <end position="226"/>
    </location>
</feature>
<evidence type="ECO:0000256" key="5">
    <source>
        <dbReference type="ARBA" id="ARBA00022989"/>
    </source>
</evidence>
<evidence type="ECO:0000256" key="2">
    <source>
        <dbReference type="ARBA" id="ARBA00005346"/>
    </source>
</evidence>